<dbReference type="SUPFAM" id="SSF56436">
    <property type="entry name" value="C-type lectin-like"/>
    <property type="match status" value="1"/>
</dbReference>
<evidence type="ECO:0000259" key="2">
    <source>
        <dbReference type="Pfam" id="PF03781"/>
    </source>
</evidence>
<accession>A0A3S3U4M3</accession>
<comment type="caution">
    <text evidence="3">The sequence shown here is derived from an EMBL/GenBank/DDBJ whole genome shotgun (WGS) entry which is preliminary data.</text>
</comment>
<feature type="domain" description="Sulfatase-modifying factor enzyme-like" evidence="2">
    <location>
        <begin position="8"/>
        <end position="179"/>
    </location>
</feature>
<dbReference type="Proteomes" id="UP000287853">
    <property type="component" value="Unassembled WGS sequence"/>
</dbReference>
<sequence>MHTSPSGFVGDQTPVERISWNDAHIFIQRLHQRIPGLHARLPTEAEWEYACRAGTTSPFSLGSNISPELVNYNGKYPYRPTEEEGMYRKRTVAVKSFPCNDWGLYEMHGNVWEWCQDYWQPDLEPQEAQPTVDPQGPNKGTYRSVRGGSWASDACFVRSACRDRYSPDYGFGSIGMRLAITTGLG</sequence>
<evidence type="ECO:0000313" key="4">
    <source>
        <dbReference type="Proteomes" id="UP000287853"/>
    </source>
</evidence>
<gene>
    <name evidence="3" type="ORF">H206_03276</name>
</gene>
<dbReference type="GO" id="GO:0120147">
    <property type="term" value="F:formylglycine-generating oxidase activity"/>
    <property type="evidence" value="ECO:0007669"/>
    <property type="project" value="TreeGrafter"/>
</dbReference>
<dbReference type="InterPro" id="IPR016187">
    <property type="entry name" value="CTDL_fold"/>
</dbReference>
<protein>
    <submittedName>
        <fullName evidence="3">Sulfatase-modifying factor enzyme 1</fullName>
    </submittedName>
</protein>
<proteinExistence type="predicted"/>
<dbReference type="EMBL" id="MTKO01000114">
    <property type="protein sequence ID" value="RWX43646.1"/>
    <property type="molecule type" value="Genomic_DNA"/>
</dbReference>
<dbReference type="Pfam" id="PF03781">
    <property type="entry name" value="FGE-sulfatase"/>
    <property type="match status" value="1"/>
</dbReference>
<dbReference type="InterPro" id="IPR005532">
    <property type="entry name" value="SUMF_dom"/>
</dbReference>
<dbReference type="PANTHER" id="PTHR23150">
    <property type="entry name" value="SULFATASE MODIFYING FACTOR 1, 2"/>
    <property type="match status" value="1"/>
</dbReference>
<dbReference type="PANTHER" id="PTHR23150:SF19">
    <property type="entry name" value="FORMYLGLYCINE-GENERATING ENZYME"/>
    <property type="match status" value="1"/>
</dbReference>
<organism evidence="3 4">
    <name type="scientific">Candidatus Electrothrix aarhusensis</name>
    <dbReference type="NCBI Taxonomy" id="1859131"/>
    <lineage>
        <taxon>Bacteria</taxon>
        <taxon>Pseudomonadati</taxon>
        <taxon>Thermodesulfobacteriota</taxon>
        <taxon>Desulfobulbia</taxon>
        <taxon>Desulfobulbales</taxon>
        <taxon>Desulfobulbaceae</taxon>
        <taxon>Candidatus Electrothrix</taxon>
    </lineage>
</organism>
<dbReference type="InterPro" id="IPR051043">
    <property type="entry name" value="Sulfatase_Mod_Factor_Kinase"/>
</dbReference>
<feature type="region of interest" description="Disordered" evidence="1">
    <location>
        <begin position="125"/>
        <end position="144"/>
    </location>
</feature>
<dbReference type="Gene3D" id="3.90.1580.10">
    <property type="entry name" value="paralog of FGE (formylglycine-generating enzyme)"/>
    <property type="match status" value="1"/>
</dbReference>
<dbReference type="AlphaFoldDB" id="A0A3S3U4M3"/>
<evidence type="ECO:0000313" key="3">
    <source>
        <dbReference type="EMBL" id="RWX43646.1"/>
    </source>
</evidence>
<keyword evidence="4" id="KW-1185">Reference proteome</keyword>
<evidence type="ECO:0000256" key="1">
    <source>
        <dbReference type="SAM" id="MobiDB-lite"/>
    </source>
</evidence>
<dbReference type="InterPro" id="IPR042095">
    <property type="entry name" value="SUMF_sf"/>
</dbReference>
<name>A0A3S3U4M3_9BACT</name>
<reference evidence="3 4" key="1">
    <citation type="submission" date="2017-01" db="EMBL/GenBank/DDBJ databases">
        <title>The cable genome- insights into the physiology and evolution of filamentous bacteria capable of sulfide oxidation via long distance electron transfer.</title>
        <authorList>
            <person name="Schreiber L."/>
            <person name="Bjerg J.T."/>
            <person name="Boggild A."/>
            <person name="Van De Vossenberg J."/>
            <person name="Meysman F."/>
            <person name="Nielsen L.P."/>
            <person name="Schramm A."/>
            <person name="Kjeldsen K.U."/>
        </authorList>
    </citation>
    <scope>NUCLEOTIDE SEQUENCE [LARGE SCALE GENOMIC DNA]</scope>
    <source>
        <strain evidence="3">MCF</strain>
    </source>
</reference>